<reference evidence="3" key="1">
    <citation type="submission" date="2016-06" db="EMBL/GenBank/DDBJ databases">
        <title>Parallel loss of symbiosis genes in relatives of nitrogen-fixing non-legume Parasponia.</title>
        <authorList>
            <person name="Van Velzen R."/>
            <person name="Holmer R."/>
            <person name="Bu F."/>
            <person name="Rutten L."/>
            <person name="Van Zeijl A."/>
            <person name="Liu W."/>
            <person name="Santuari L."/>
            <person name="Cao Q."/>
            <person name="Sharma T."/>
            <person name="Shen D."/>
            <person name="Roswanjaya Y."/>
            <person name="Wardhani T."/>
            <person name="Kalhor M.S."/>
            <person name="Jansen J."/>
            <person name="Van den Hoogen J."/>
            <person name="Gungor B."/>
            <person name="Hartog M."/>
            <person name="Hontelez J."/>
            <person name="Verver J."/>
            <person name="Yang W.-C."/>
            <person name="Schijlen E."/>
            <person name="Repin R."/>
            <person name="Schilthuizen M."/>
            <person name="Schranz E."/>
            <person name="Heidstra R."/>
            <person name="Miyata K."/>
            <person name="Fedorova E."/>
            <person name="Kohlen W."/>
            <person name="Bisseling T."/>
            <person name="Smit S."/>
            <person name="Geurts R."/>
        </authorList>
    </citation>
    <scope>NUCLEOTIDE SEQUENCE [LARGE SCALE GENOMIC DNA]</scope>
    <source>
        <strain evidence="3">cv. WU1-14</strain>
    </source>
</reference>
<dbReference type="Proteomes" id="UP000237105">
    <property type="component" value="Unassembled WGS sequence"/>
</dbReference>
<evidence type="ECO:0000256" key="1">
    <source>
        <dbReference type="SAM" id="MobiDB-lite"/>
    </source>
</evidence>
<keyword evidence="3" id="KW-1185">Reference proteome</keyword>
<dbReference type="EMBL" id="JXTB01000012">
    <property type="protein sequence ID" value="PON77747.1"/>
    <property type="molecule type" value="Genomic_DNA"/>
</dbReference>
<protein>
    <submittedName>
        <fullName evidence="2">Uncharacterized protein</fullName>
    </submittedName>
</protein>
<proteinExistence type="predicted"/>
<accession>A0A2P5DWS1</accession>
<name>A0A2P5DWS1_PARAD</name>
<organism evidence="2 3">
    <name type="scientific">Parasponia andersonii</name>
    <name type="common">Sponia andersonii</name>
    <dbReference type="NCBI Taxonomy" id="3476"/>
    <lineage>
        <taxon>Eukaryota</taxon>
        <taxon>Viridiplantae</taxon>
        <taxon>Streptophyta</taxon>
        <taxon>Embryophyta</taxon>
        <taxon>Tracheophyta</taxon>
        <taxon>Spermatophyta</taxon>
        <taxon>Magnoliopsida</taxon>
        <taxon>eudicotyledons</taxon>
        <taxon>Gunneridae</taxon>
        <taxon>Pentapetalae</taxon>
        <taxon>rosids</taxon>
        <taxon>fabids</taxon>
        <taxon>Rosales</taxon>
        <taxon>Cannabaceae</taxon>
        <taxon>Parasponia</taxon>
    </lineage>
</organism>
<gene>
    <name evidence="2" type="ORF">PanWU01x14_025030</name>
</gene>
<feature type="region of interest" description="Disordered" evidence="1">
    <location>
        <begin position="27"/>
        <end position="84"/>
    </location>
</feature>
<evidence type="ECO:0000313" key="2">
    <source>
        <dbReference type="EMBL" id="PON77747.1"/>
    </source>
</evidence>
<comment type="caution">
    <text evidence="2">The sequence shown here is derived from an EMBL/GenBank/DDBJ whole genome shotgun (WGS) entry which is preliminary data.</text>
</comment>
<feature type="compositionally biased region" description="Basic residues" evidence="1">
    <location>
        <begin position="37"/>
        <end position="60"/>
    </location>
</feature>
<feature type="compositionally biased region" description="Basic and acidic residues" evidence="1">
    <location>
        <begin position="27"/>
        <end position="36"/>
    </location>
</feature>
<evidence type="ECO:0000313" key="3">
    <source>
        <dbReference type="Proteomes" id="UP000237105"/>
    </source>
</evidence>
<dbReference type="AlphaFoldDB" id="A0A2P5DWS1"/>
<sequence>MAVDIGGVVTPFLESGVQEVRMIETEGRKDKNAVECKKRKGSRLKQKARAKYRPANRIRQSKPPQSDRDNYPWEMDQGDGSPPCALLSSHNPDILVLSETMELSWSLDCAAILLNAAGFNVIGFKPYQFEAMWTKDVKSHWVVKRAWLSTGPPRSQ</sequence>